<accession>A0AA36AR53</accession>
<feature type="chain" id="PRO_5041421985" evidence="1">
    <location>
        <begin position="20"/>
        <end position="106"/>
    </location>
</feature>
<name>A0AA36AR53_OCTVU</name>
<dbReference type="EMBL" id="OX597817">
    <property type="protein sequence ID" value="CAI9720810.1"/>
    <property type="molecule type" value="Genomic_DNA"/>
</dbReference>
<proteinExistence type="predicted"/>
<sequence>MKLIASGFLFCLCCYMASAWIPRLHANSFWPLSRASSRCVPSGGQCLTTSQCCEMSEVCALGYDSFNKGKSLFCKFCCDFFYLILFKKQNLLNSDLCGYRHCMSKF</sequence>
<reference evidence="2" key="1">
    <citation type="submission" date="2023-08" db="EMBL/GenBank/DDBJ databases">
        <authorList>
            <person name="Alioto T."/>
            <person name="Alioto T."/>
            <person name="Gomez Garrido J."/>
        </authorList>
    </citation>
    <scope>NUCLEOTIDE SEQUENCE</scope>
</reference>
<evidence type="ECO:0000256" key="1">
    <source>
        <dbReference type="SAM" id="SignalP"/>
    </source>
</evidence>
<keyword evidence="3" id="KW-1185">Reference proteome</keyword>
<gene>
    <name evidence="2" type="ORF">OCTVUL_1B009003</name>
</gene>
<keyword evidence="1" id="KW-0732">Signal</keyword>
<protein>
    <submittedName>
        <fullName evidence="2">Uncharacterized protein</fullName>
    </submittedName>
</protein>
<dbReference type="AlphaFoldDB" id="A0AA36AR53"/>
<dbReference type="Proteomes" id="UP001162480">
    <property type="component" value="Chromosome 4"/>
</dbReference>
<feature type="signal peptide" evidence="1">
    <location>
        <begin position="1"/>
        <end position="19"/>
    </location>
</feature>
<organism evidence="2 3">
    <name type="scientific">Octopus vulgaris</name>
    <name type="common">Common octopus</name>
    <dbReference type="NCBI Taxonomy" id="6645"/>
    <lineage>
        <taxon>Eukaryota</taxon>
        <taxon>Metazoa</taxon>
        <taxon>Spiralia</taxon>
        <taxon>Lophotrochozoa</taxon>
        <taxon>Mollusca</taxon>
        <taxon>Cephalopoda</taxon>
        <taxon>Coleoidea</taxon>
        <taxon>Octopodiformes</taxon>
        <taxon>Octopoda</taxon>
        <taxon>Incirrata</taxon>
        <taxon>Octopodidae</taxon>
        <taxon>Octopus</taxon>
    </lineage>
</organism>
<evidence type="ECO:0000313" key="3">
    <source>
        <dbReference type="Proteomes" id="UP001162480"/>
    </source>
</evidence>
<evidence type="ECO:0000313" key="2">
    <source>
        <dbReference type="EMBL" id="CAI9720810.1"/>
    </source>
</evidence>